<evidence type="ECO:0000313" key="2">
    <source>
        <dbReference type="Proteomes" id="UP001062846"/>
    </source>
</evidence>
<gene>
    <name evidence="1" type="ORF">RHMOL_Rhmol10G0284700</name>
</gene>
<keyword evidence="2" id="KW-1185">Reference proteome</keyword>
<dbReference type="Proteomes" id="UP001062846">
    <property type="component" value="Chromosome 10"/>
</dbReference>
<comment type="caution">
    <text evidence="1">The sequence shown here is derived from an EMBL/GenBank/DDBJ whole genome shotgun (WGS) entry which is preliminary data.</text>
</comment>
<accession>A0ACC0M8B0</accession>
<dbReference type="EMBL" id="CM046397">
    <property type="protein sequence ID" value="KAI8536796.1"/>
    <property type="molecule type" value="Genomic_DNA"/>
</dbReference>
<proteinExistence type="predicted"/>
<name>A0ACC0M8B0_RHOML</name>
<reference evidence="1" key="1">
    <citation type="submission" date="2022-02" db="EMBL/GenBank/DDBJ databases">
        <title>Plant Genome Project.</title>
        <authorList>
            <person name="Zhang R.-G."/>
        </authorList>
    </citation>
    <scope>NUCLEOTIDE SEQUENCE</scope>
    <source>
        <strain evidence="1">AT1</strain>
    </source>
</reference>
<organism evidence="1 2">
    <name type="scientific">Rhododendron molle</name>
    <name type="common">Chinese azalea</name>
    <name type="synonym">Azalea mollis</name>
    <dbReference type="NCBI Taxonomy" id="49168"/>
    <lineage>
        <taxon>Eukaryota</taxon>
        <taxon>Viridiplantae</taxon>
        <taxon>Streptophyta</taxon>
        <taxon>Embryophyta</taxon>
        <taxon>Tracheophyta</taxon>
        <taxon>Spermatophyta</taxon>
        <taxon>Magnoliopsida</taxon>
        <taxon>eudicotyledons</taxon>
        <taxon>Gunneridae</taxon>
        <taxon>Pentapetalae</taxon>
        <taxon>asterids</taxon>
        <taxon>Ericales</taxon>
        <taxon>Ericaceae</taxon>
        <taxon>Ericoideae</taxon>
        <taxon>Rhodoreae</taxon>
        <taxon>Rhododendron</taxon>
    </lineage>
</organism>
<evidence type="ECO:0000313" key="1">
    <source>
        <dbReference type="EMBL" id="KAI8536796.1"/>
    </source>
</evidence>
<protein>
    <submittedName>
        <fullName evidence="1">Uncharacterized protein</fullName>
    </submittedName>
</protein>
<sequence>MFLGNLKPAMFKYDDSGASSVEVVSQIDVTGVVSCDTTLVLLGHEDSTQQDLPLAALRRSTRFRELPKIPLDGNFIGPRHKLNPVMSDSSTPSSTRDQNKKKLKEKLKMLKASRVKLLRLA</sequence>